<name>A0A381FDY3_9FLAO</name>
<reference evidence="2 3" key="1">
    <citation type="submission" date="2018-06" db="EMBL/GenBank/DDBJ databases">
        <authorList>
            <consortium name="Pathogen Informatics"/>
            <person name="Doyle S."/>
        </authorList>
    </citation>
    <scope>NUCLEOTIDE SEQUENCE [LARGE SCALE GENOMIC DNA]</scope>
    <source>
        <strain evidence="2 3">NCTC13532</strain>
    </source>
</reference>
<gene>
    <name evidence="2" type="ORF">NCTC13532_00756</name>
</gene>
<dbReference type="RefSeq" id="WP_181898823.1">
    <property type="nucleotide sequence ID" value="NZ_UFVR01000004.1"/>
</dbReference>
<protein>
    <submittedName>
        <fullName evidence="2">Uncharacterized protein</fullName>
    </submittedName>
</protein>
<feature type="compositionally biased region" description="Basic and acidic residues" evidence="1">
    <location>
        <begin position="1"/>
        <end position="11"/>
    </location>
</feature>
<dbReference type="Proteomes" id="UP000254282">
    <property type="component" value="Unassembled WGS sequence"/>
</dbReference>
<feature type="compositionally biased region" description="Polar residues" evidence="1">
    <location>
        <begin position="12"/>
        <end position="22"/>
    </location>
</feature>
<feature type="region of interest" description="Disordered" evidence="1">
    <location>
        <begin position="1"/>
        <end position="57"/>
    </location>
</feature>
<dbReference type="AlphaFoldDB" id="A0A381FDY3"/>
<accession>A0A381FDY3</accession>
<sequence length="57" mass="6196">MKDQAKNKVQKESTNTSLSESQKVIKKDMSEVQLIAGEDDKPSNIRTMVSGSGRKGG</sequence>
<evidence type="ECO:0000313" key="2">
    <source>
        <dbReference type="EMBL" id="SUX44322.1"/>
    </source>
</evidence>
<proteinExistence type="predicted"/>
<dbReference type="EMBL" id="UFVR01000004">
    <property type="protein sequence ID" value="SUX44322.1"/>
    <property type="molecule type" value="Genomic_DNA"/>
</dbReference>
<evidence type="ECO:0000313" key="3">
    <source>
        <dbReference type="Proteomes" id="UP000254282"/>
    </source>
</evidence>
<organism evidence="2 3">
    <name type="scientific">Chryseobacterium indoltheticum</name>
    <dbReference type="NCBI Taxonomy" id="254"/>
    <lineage>
        <taxon>Bacteria</taxon>
        <taxon>Pseudomonadati</taxon>
        <taxon>Bacteroidota</taxon>
        <taxon>Flavobacteriia</taxon>
        <taxon>Flavobacteriales</taxon>
        <taxon>Weeksellaceae</taxon>
        <taxon>Chryseobacterium group</taxon>
        <taxon>Chryseobacterium</taxon>
    </lineage>
</organism>
<evidence type="ECO:0000256" key="1">
    <source>
        <dbReference type="SAM" id="MobiDB-lite"/>
    </source>
</evidence>